<evidence type="ECO:0008006" key="5">
    <source>
        <dbReference type="Google" id="ProtNLM"/>
    </source>
</evidence>
<keyword evidence="2" id="KW-0732">Signal</keyword>
<evidence type="ECO:0000313" key="3">
    <source>
        <dbReference type="EMBL" id="GGJ79274.1"/>
    </source>
</evidence>
<comment type="caution">
    <text evidence="3">The sequence shown here is derived from an EMBL/GenBank/DDBJ whole genome shotgun (WGS) entry which is preliminary data.</text>
</comment>
<feature type="chain" id="PRO_5035294309" description="Secreted protein" evidence="2">
    <location>
        <begin position="24"/>
        <end position="96"/>
    </location>
</feature>
<feature type="compositionally biased region" description="Pro residues" evidence="1">
    <location>
        <begin position="65"/>
        <end position="81"/>
    </location>
</feature>
<dbReference type="EMBL" id="BMQB01000001">
    <property type="protein sequence ID" value="GGJ79274.1"/>
    <property type="molecule type" value="Genomic_DNA"/>
</dbReference>
<sequence>MVAFFVGVLLTALLCGAGALVGAAVSHHDGDRMGRHERVDRWRDGGGPGQRWRDDDRMRERQPQIRPPWINPPSTPTPVPAPTGGTITPTPPTPTP</sequence>
<feature type="compositionally biased region" description="Basic and acidic residues" evidence="1">
    <location>
        <begin position="51"/>
        <end position="63"/>
    </location>
</feature>
<proteinExistence type="predicted"/>
<feature type="compositionally biased region" description="Basic and acidic residues" evidence="1">
    <location>
        <begin position="26"/>
        <end position="44"/>
    </location>
</feature>
<feature type="signal peptide" evidence="2">
    <location>
        <begin position="1"/>
        <end position="23"/>
    </location>
</feature>
<feature type="region of interest" description="Disordered" evidence="1">
    <location>
        <begin position="25"/>
        <end position="96"/>
    </location>
</feature>
<dbReference type="AlphaFoldDB" id="A0A8J3F7K0"/>
<keyword evidence="4" id="KW-1185">Reference proteome</keyword>
<dbReference type="Proteomes" id="UP000649739">
    <property type="component" value="Unassembled WGS sequence"/>
</dbReference>
<reference evidence="3" key="1">
    <citation type="journal article" date="2014" name="Int. J. Syst. Evol. Microbiol.">
        <title>Complete genome sequence of Corynebacterium casei LMG S-19264T (=DSM 44701T), isolated from a smear-ripened cheese.</title>
        <authorList>
            <consortium name="US DOE Joint Genome Institute (JGI-PGF)"/>
            <person name="Walter F."/>
            <person name="Albersmeier A."/>
            <person name="Kalinowski J."/>
            <person name="Ruckert C."/>
        </authorList>
    </citation>
    <scope>NUCLEOTIDE SEQUENCE</scope>
    <source>
        <strain evidence="3">JCM 3090</strain>
    </source>
</reference>
<evidence type="ECO:0000256" key="2">
    <source>
        <dbReference type="SAM" id="SignalP"/>
    </source>
</evidence>
<protein>
    <recommendedName>
        <fullName evidence="5">Secreted protein</fullName>
    </recommendedName>
</protein>
<organism evidence="3 4">
    <name type="scientific">Pilimelia anulata</name>
    <dbReference type="NCBI Taxonomy" id="53371"/>
    <lineage>
        <taxon>Bacteria</taxon>
        <taxon>Bacillati</taxon>
        <taxon>Actinomycetota</taxon>
        <taxon>Actinomycetes</taxon>
        <taxon>Micromonosporales</taxon>
        <taxon>Micromonosporaceae</taxon>
        <taxon>Pilimelia</taxon>
    </lineage>
</organism>
<dbReference type="RefSeq" id="WP_189168470.1">
    <property type="nucleotide sequence ID" value="NZ_BMQB01000001.1"/>
</dbReference>
<evidence type="ECO:0000313" key="4">
    <source>
        <dbReference type="Proteomes" id="UP000649739"/>
    </source>
</evidence>
<evidence type="ECO:0000256" key="1">
    <source>
        <dbReference type="SAM" id="MobiDB-lite"/>
    </source>
</evidence>
<reference evidence="3" key="2">
    <citation type="submission" date="2020-09" db="EMBL/GenBank/DDBJ databases">
        <authorList>
            <person name="Sun Q."/>
            <person name="Ohkuma M."/>
        </authorList>
    </citation>
    <scope>NUCLEOTIDE SEQUENCE</scope>
    <source>
        <strain evidence="3">JCM 3090</strain>
    </source>
</reference>
<name>A0A8J3F7K0_9ACTN</name>
<accession>A0A8J3F7K0</accession>
<gene>
    <name evidence="3" type="ORF">GCM10010123_06530</name>
</gene>